<proteinExistence type="inferred from homology"/>
<keyword evidence="4" id="KW-0325">Glycoprotein</keyword>
<feature type="chain" id="PRO_5045939442" description="alpha-1,2-Mannosidase" evidence="7">
    <location>
        <begin position="32"/>
        <end position="920"/>
    </location>
</feature>
<reference evidence="9" key="1">
    <citation type="submission" date="2025-08" db="UniProtKB">
        <authorList>
            <consortium name="RefSeq"/>
        </authorList>
    </citation>
    <scope>IDENTIFICATION</scope>
    <source>
        <tissue evidence="9">Muscle</tissue>
    </source>
</reference>
<dbReference type="Gene3D" id="1.50.10.10">
    <property type="match status" value="1"/>
</dbReference>
<evidence type="ECO:0000256" key="2">
    <source>
        <dbReference type="ARBA" id="ARBA00007658"/>
    </source>
</evidence>
<dbReference type="PRINTS" id="PR00747">
    <property type="entry name" value="GLYHDRLASE47"/>
</dbReference>
<feature type="region of interest" description="Disordered" evidence="6">
    <location>
        <begin position="810"/>
        <end position="830"/>
    </location>
</feature>
<evidence type="ECO:0000256" key="6">
    <source>
        <dbReference type="SAM" id="MobiDB-lite"/>
    </source>
</evidence>
<dbReference type="EC" id="3.2.1.-" evidence="5"/>
<dbReference type="InterPro" id="IPR044674">
    <property type="entry name" value="EDEM1/2/3"/>
</dbReference>
<evidence type="ECO:0000256" key="1">
    <source>
        <dbReference type="ARBA" id="ARBA00004240"/>
    </source>
</evidence>
<dbReference type="PANTHER" id="PTHR45679:SF6">
    <property type="entry name" value="ER DEGRADATION-ENHANCING ALPHA-MANNOSIDASE-LIKE PROTEIN 2"/>
    <property type="match status" value="1"/>
</dbReference>
<dbReference type="SUPFAM" id="SSF48225">
    <property type="entry name" value="Seven-hairpin glycosidases"/>
    <property type="match status" value="1"/>
</dbReference>
<keyword evidence="5" id="KW-0378">Hydrolase</keyword>
<keyword evidence="8" id="KW-1185">Reference proteome</keyword>
<organism evidence="8 9">
    <name type="scientific">Limulus polyphemus</name>
    <name type="common">Atlantic horseshoe crab</name>
    <dbReference type="NCBI Taxonomy" id="6850"/>
    <lineage>
        <taxon>Eukaryota</taxon>
        <taxon>Metazoa</taxon>
        <taxon>Ecdysozoa</taxon>
        <taxon>Arthropoda</taxon>
        <taxon>Chelicerata</taxon>
        <taxon>Merostomata</taxon>
        <taxon>Xiphosura</taxon>
        <taxon>Limulidae</taxon>
        <taxon>Limulus</taxon>
    </lineage>
</organism>
<evidence type="ECO:0000313" key="9">
    <source>
        <dbReference type="RefSeq" id="XP_013787875.1"/>
    </source>
</evidence>
<sequence length="920" mass="103971">MKVFGCYLNFVSIVLLHLGILSSMKFDSCLGVQHFSDDDLQKLRDRVTKMFYHAYDSYLKYAEPYDELRPLSCDGVDTWGSFSLSLIDSLDTLAVMGNFSEFQRVAQLIVKEIDFNSNINVSVFETNIRVVGGLLSAHLLSRRAGVELEPGWPCSGPLLRLAENVARRLLPAFQTKTGMPYGTVNLKYGVPAGETPVTCTAGVSTFIVEFGALSRLTGDPIFEDTALAALRALWNLKSPLGLVGNHINSQDGKWTAVDSGIGAGVDSYFEYLVKGAILLQLPELMEMFNAYRQPIEKYMKRDDWYLWVSMNSGQVTMPVFQSLEAYWPGILSLVGDIEQGQKSLYNYHQVWRQYGFIPEFYDIPHSHVTKKREGYPLRPEFIESAMYLYQATRDPLLLQLGVDVLESIEHSSRTSCGYATIKNVLDHKIEDRMESFFLAETTKYLYLLFDPDNFLHRNGDHGEVVRTIGGDCVVESGSYIFNTEAHPIDIAAVYCCSAERKRQEDELQDLHDSLNLFQVLKISSKTPQAFLYEKWHNQKSPFQLIEKAYYNLPIHKEMFTVWQSETDNTEKNVSFMKSKKHPEVEVRQPVKLSIPDSKDVVGENNIKPSTKMATEESQKRATENIPTQLKKISFTTTEDEHSHQLDKESIPITTEEISSIKFENGNLKVLVTESIPITTEEMPSIKLEMEDSKRVITESIPTDTEEIPTVKMTNEDLQESVQESILTKQEITPSVKIANMDSKESATKSIPLEMEVSTALKLESKNSQEFSEASIPIVSLSYDDKLNRGKSNDFHSSAGDPTLTKVTIKPSNEYEKDVGSSQTQTDSQQNEANISIDKLKILQYLSLFVKDEKKSLDLLQQKNVIPDLKSIPFSSHTGQENIKNDSSVNILNVTSFDMLTCPAQPFTFRFSLLGELFNTD</sequence>
<dbReference type="GeneID" id="106471797"/>
<feature type="signal peptide" evidence="7">
    <location>
        <begin position="1"/>
        <end position="31"/>
    </location>
</feature>
<evidence type="ECO:0000256" key="3">
    <source>
        <dbReference type="ARBA" id="ARBA00022824"/>
    </source>
</evidence>
<dbReference type="Pfam" id="PF01532">
    <property type="entry name" value="Glyco_hydro_47"/>
    <property type="match status" value="1"/>
</dbReference>
<keyword evidence="3" id="KW-0256">Endoplasmic reticulum</keyword>
<comment type="similarity">
    <text evidence="2 5">Belongs to the glycosyl hydrolase 47 family.</text>
</comment>
<dbReference type="Proteomes" id="UP000694941">
    <property type="component" value="Unplaced"/>
</dbReference>
<name>A0ABM1BSM0_LIMPO</name>
<dbReference type="InterPro" id="IPR012341">
    <property type="entry name" value="6hp_glycosidase-like_sf"/>
</dbReference>
<dbReference type="InterPro" id="IPR001382">
    <property type="entry name" value="Glyco_hydro_47"/>
</dbReference>
<evidence type="ECO:0000313" key="8">
    <source>
        <dbReference type="Proteomes" id="UP000694941"/>
    </source>
</evidence>
<protein>
    <recommendedName>
        <fullName evidence="5">alpha-1,2-Mannosidase</fullName>
        <ecNumber evidence="5">3.2.1.-</ecNumber>
    </recommendedName>
</protein>
<evidence type="ECO:0000256" key="5">
    <source>
        <dbReference type="RuleBase" id="RU361193"/>
    </source>
</evidence>
<accession>A0ABM1BSM0</accession>
<comment type="subcellular location">
    <subcellularLocation>
        <location evidence="1">Endoplasmic reticulum</location>
    </subcellularLocation>
</comment>
<dbReference type="InterPro" id="IPR036026">
    <property type="entry name" value="Seven-hairpin_glycosidases"/>
</dbReference>
<keyword evidence="7" id="KW-0732">Signal</keyword>
<evidence type="ECO:0000256" key="7">
    <source>
        <dbReference type="SAM" id="SignalP"/>
    </source>
</evidence>
<evidence type="ECO:0000256" key="4">
    <source>
        <dbReference type="ARBA" id="ARBA00023180"/>
    </source>
</evidence>
<dbReference type="PANTHER" id="PTHR45679">
    <property type="entry name" value="ER DEGRADATION-ENHANCING ALPHA-MANNOSIDASE-LIKE PROTEIN 2"/>
    <property type="match status" value="1"/>
</dbReference>
<feature type="compositionally biased region" description="Polar residues" evidence="6">
    <location>
        <begin position="819"/>
        <end position="830"/>
    </location>
</feature>
<gene>
    <name evidence="9" type="primary">LOC106471797</name>
</gene>
<dbReference type="RefSeq" id="XP_013787875.1">
    <property type="nucleotide sequence ID" value="XM_013932421.2"/>
</dbReference>
<keyword evidence="5" id="KW-0326">Glycosidase</keyword>